<evidence type="ECO:0000313" key="3">
    <source>
        <dbReference type="Proteomes" id="UP000233469"/>
    </source>
</evidence>
<reference evidence="2 3" key="2">
    <citation type="submission" date="2017-10" db="EMBL/GenBank/DDBJ databases">
        <title>Extensive intraspecific genome diversity in a model arbuscular mycorrhizal fungus.</title>
        <authorList>
            <person name="Chen E.C.H."/>
            <person name="Morin E."/>
            <person name="Baudet D."/>
            <person name="Noel J."/>
            <person name="Ndikumana S."/>
            <person name="Charron P."/>
            <person name="St-Onge C."/>
            <person name="Giorgi J."/>
            <person name="Grigoriev I.V."/>
            <person name="Roux C."/>
            <person name="Martin F.M."/>
            <person name="Corradi N."/>
        </authorList>
    </citation>
    <scope>NUCLEOTIDE SEQUENCE [LARGE SCALE GENOMIC DNA]</scope>
    <source>
        <strain evidence="2 3">C2</strain>
    </source>
</reference>
<feature type="signal peptide" evidence="1">
    <location>
        <begin position="1"/>
        <end position="18"/>
    </location>
</feature>
<gene>
    <name evidence="2" type="ORF">RhiirC2_759668</name>
</gene>
<dbReference type="EMBL" id="LLXL01001942">
    <property type="protein sequence ID" value="PKK62364.1"/>
    <property type="molecule type" value="Genomic_DNA"/>
</dbReference>
<name>A0A2N1ML46_9GLOM</name>
<dbReference type="AlphaFoldDB" id="A0A2N1ML46"/>
<dbReference type="VEuPathDB" id="FungiDB:RhiirA1_515311"/>
<reference evidence="2 3" key="1">
    <citation type="submission" date="2016-04" db="EMBL/GenBank/DDBJ databases">
        <title>Genome analyses suggest a sexual origin of heterokaryosis in a supposedly ancient asexual fungus.</title>
        <authorList>
            <person name="Ropars J."/>
            <person name="Sedzielewska K."/>
            <person name="Noel J."/>
            <person name="Charron P."/>
            <person name="Farinelli L."/>
            <person name="Marton T."/>
            <person name="Kruger M."/>
            <person name="Pelin A."/>
            <person name="Brachmann A."/>
            <person name="Corradi N."/>
        </authorList>
    </citation>
    <scope>NUCLEOTIDE SEQUENCE [LARGE SCALE GENOMIC DNA]</scope>
    <source>
        <strain evidence="2 3">C2</strain>
    </source>
</reference>
<evidence type="ECO:0000313" key="2">
    <source>
        <dbReference type="EMBL" id="PKK62364.1"/>
    </source>
</evidence>
<protein>
    <submittedName>
        <fullName evidence="2">Uncharacterized protein</fullName>
    </submittedName>
</protein>
<proteinExistence type="predicted"/>
<evidence type="ECO:0000256" key="1">
    <source>
        <dbReference type="SAM" id="SignalP"/>
    </source>
</evidence>
<organism evidence="2 3">
    <name type="scientific">Rhizophagus irregularis</name>
    <dbReference type="NCBI Taxonomy" id="588596"/>
    <lineage>
        <taxon>Eukaryota</taxon>
        <taxon>Fungi</taxon>
        <taxon>Fungi incertae sedis</taxon>
        <taxon>Mucoromycota</taxon>
        <taxon>Glomeromycotina</taxon>
        <taxon>Glomeromycetes</taxon>
        <taxon>Glomerales</taxon>
        <taxon>Glomeraceae</taxon>
        <taxon>Rhizophagus</taxon>
    </lineage>
</organism>
<dbReference type="VEuPathDB" id="FungiDB:FUN_012884"/>
<sequence>MMVSINCLLLGKTSFVDTFVVNVAKESDIHGSLVKFDDLKISDLKFLVYNEINHDIKDKLKHVTTKDDIIEKFGGEQLIPIFLVKKVFFEQLLVDENIHVIIQLPAATGKCLLTFYQLNKK</sequence>
<feature type="chain" id="PRO_5014839192" evidence="1">
    <location>
        <begin position="19"/>
        <end position="121"/>
    </location>
</feature>
<accession>A0A2N1ML46</accession>
<dbReference type="Proteomes" id="UP000233469">
    <property type="component" value="Unassembled WGS sequence"/>
</dbReference>
<keyword evidence="1" id="KW-0732">Signal</keyword>
<comment type="caution">
    <text evidence="2">The sequence shown here is derived from an EMBL/GenBank/DDBJ whole genome shotgun (WGS) entry which is preliminary data.</text>
</comment>